<keyword evidence="2" id="KW-1133">Transmembrane helix</keyword>
<dbReference type="AlphaFoldDB" id="A0AAV3ZP69"/>
<sequence length="110" mass="12297">MRGDTMSDRYFHIQDSPKPVSLGSDPHTGKHPRLTNRPGQNDWCGTRETRSTIRAHARNGLQSLADRLSHSSFTIVGLQDHLHLVYNNIIIIIITMFVIVSMSISSTAIS</sequence>
<evidence type="ECO:0000256" key="2">
    <source>
        <dbReference type="SAM" id="Phobius"/>
    </source>
</evidence>
<protein>
    <submittedName>
        <fullName evidence="3">Uncharacterized protein</fullName>
    </submittedName>
</protein>
<accession>A0AAV3ZP69</accession>
<dbReference type="Proteomes" id="UP000735302">
    <property type="component" value="Unassembled WGS sequence"/>
</dbReference>
<proteinExistence type="predicted"/>
<feature type="region of interest" description="Disordered" evidence="1">
    <location>
        <begin position="1"/>
        <end position="45"/>
    </location>
</feature>
<comment type="caution">
    <text evidence="3">The sequence shown here is derived from an EMBL/GenBank/DDBJ whole genome shotgun (WGS) entry which is preliminary data.</text>
</comment>
<name>A0AAV3ZP69_9GAST</name>
<keyword evidence="2" id="KW-0812">Transmembrane</keyword>
<feature type="compositionally biased region" description="Basic and acidic residues" evidence="1">
    <location>
        <begin position="1"/>
        <end position="12"/>
    </location>
</feature>
<evidence type="ECO:0000313" key="3">
    <source>
        <dbReference type="EMBL" id="GFN96944.1"/>
    </source>
</evidence>
<keyword evidence="4" id="KW-1185">Reference proteome</keyword>
<feature type="transmembrane region" description="Helical" evidence="2">
    <location>
        <begin position="89"/>
        <end position="109"/>
    </location>
</feature>
<evidence type="ECO:0000256" key="1">
    <source>
        <dbReference type="SAM" id="MobiDB-lite"/>
    </source>
</evidence>
<organism evidence="3 4">
    <name type="scientific">Plakobranchus ocellatus</name>
    <dbReference type="NCBI Taxonomy" id="259542"/>
    <lineage>
        <taxon>Eukaryota</taxon>
        <taxon>Metazoa</taxon>
        <taxon>Spiralia</taxon>
        <taxon>Lophotrochozoa</taxon>
        <taxon>Mollusca</taxon>
        <taxon>Gastropoda</taxon>
        <taxon>Heterobranchia</taxon>
        <taxon>Euthyneura</taxon>
        <taxon>Panpulmonata</taxon>
        <taxon>Sacoglossa</taxon>
        <taxon>Placobranchoidea</taxon>
        <taxon>Plakobranchidae</taxon>
        <taxon>Plakobranchus</taxon>
    </lineage>
</organism>
<dbReference type="EMBL" id="BLXT01002711">
    <property type="protein sequence ID" value="GFN96944.1"/>
    <property type="molecule type" value="Genomic_DNA"/>
</dbReference>
<reference evidence="3 4" key="1">
    <citation type="journal article" date="2021" name="Elife">
        <title>Chloroplast acquisition without the gene transfer in kleptoplastic sea slugs, Plakobranchus ocellatus.</title>
        <authorList>
            <person name="Maeda T."/>
            <person name="Takahashi S."/>
            <person name="Yoshida T."/>
            <person name="Shimamura S."/>
            <person name="Takaki Y."/>
            <person name="Nagai Y."/>
            <person name="Toyoda A."/>
            <person name="Suzuki Y."/>
            <person name="Arimoto A."/>
            <person name="Ishii H."/>
            <person name="Satoh N."/>
            <person name="Nishiyama T."/>
            <person name="Hasebe M."/>
            <person name="Maruyama T."/>
            <person name="Minagawa J."/>
            <person name="Obokata J."/>
            <person name="Shigenobu S."/>
        </authorList>
    </citation>
    <scope>NUCLEOTIDE SEQUENCE [LARGE SCALE GENOMIC DNA]</scope>
</reference>
<keyword evidence="2" id="KW-0472">Membrane</keyword>
<evidence type="ECO:0000313" key="4">
    <source>
        <dbReference type="Proteomes" id="UP000735302"/>
    </source>
</evidence>
<gene>
    <name evidence="3" type="ORF">PoB_002345000</name>
</gene>